<reference evidence="17" key="1">
    <citation type="submission" date="2022-11" db="UniProtKB">
        <authorList>
            <consortium name="WormBaseParasite"/>
        </authorList>
    </citation>
    <scope>IDENTIFICATION</scope>
</reference>
<dbReference type="CDD" id="cd16858">
    <property type="entry name" value="ING_ING3_Yng2p"/>
    <property type="match status" value="1"/>
</dbReference>
<dbReference type="InterPro" id="IPR019787">
    <property type="entry name" value="Znf_PHD-finger"/>
</dbReference>
<feature type="compositionally biased region" description="Polar residues" evidence="14">
    <location>
        <begin position="159"/>
        <end position="172"/>
    </location>
</feature>
<evidence type="ECO:0000256" key="1">
    <source>
        <dbReference type="ARBA" id="ARBA00004123"/>
    </source>
</evidence>
<keyword evidence="8" id="KW-0805">Transcription regulation</keyword>
<feature type="binding site" evidence="11">
    <location>
        <position position="339"/>
    </location>
    <ligand>
        <name>Zn(2+)</name>
        <dbReference type="ChEBI" id="CHEBI:29105"/>
        <label>1</label>
    </ligand>
</feature>
<dbReference type="GO" id="GO:0008270">
    <property type="term" value="F:zinc ion binding"/>
    <property type="evidence" value="ECO:0007669"/>
    <property type="project" value="UniProtKB-KW"/>
</dbReference>
<evidence type="ECO:0000256" key="4">
    <source>
        <dbReference type="ARBA" id="ARBA00022723"/>
    </source>
</evidence>
<dbReference type="PANTHER" id="PTHR10333">
    <property type="entry name" value="INHIBITOR OF GROWTH PROTEIN"/>
    <property type="match status" value="1"/>
</dbReference>
<evidence type="ECO:0000256" key="14">
    <source>
        <dbReference type="SAM" id="MobiDB-lite"/>
    </source>
</evidence>
<evidence type="ECO:0000256" key="8">
    <source>
        <dbReference type="ARBA" id="ARBA00023015"/>
    </source>
</evidence>
<evidence type="ECO:0000256" key="7">
    <source>
        <dbReference type="ARBA" id="ARBA00022853"/>
    </source>
</evidence>
<dbReference type="CDD" id="cd15505">
    <property type="entry name" value="PHD_ING"/>
    <property type="match status" value="1"/>
</dbReference>
<dbReference type="PROSITE" id="PS01359">
    <property type="entry name" value="ZF_PHD_1"/>
    <property type="match status" value="1"/>
</dbReference>
<keyword evidence="5 12" id="KW-0863">Zinc-finger</keyword>
<evidence type="ECO:0000259" key="15">
    <source>
        <dbReference type="PROSITE" id="PS50016"/>
    </source>
</evidence>
<dbReference type="InterPro" id="IPR001965">
    <property type="entry name" value="Znf_PHD"/>
</dbReference>
<name>A0A914VJ61_9BILA</name>
<evidence type="ECO:0000256" key="2">
    <source>
        <dbReference type="ARBA" id="ARBA00010210"/>
    </source>
</evidence>
<evidence type="ECO:0000256" key="13">
    <source>
        <dbReference type="RuleBase" id="RU361213"/>
    </source>
</evidence>
<evidence type="ECO:0000256" key="11">
    <source>
        <dbReference type="PIRSR" id="PIRSR628651-51"/>
    </source>
</evidence>
<dbReference type="GO" id="GO:0035267">
    <property type="term" value="C:NuA4 histone acetyltransferase complex"/>
    <property type="evidence" value="ECO:0007669"/>
    <property type="project" value="TreeGrafter"/>
</dbReference>
<dbReference type="SMART" id="SM01408">
    <property type="entry name" value="ING"/>
    <property type="match status" value="1"/>
</dbReference>
<feature type="binding site" evidence="11">
    <location>
        <position position="355"/>
    </location>
    <ligand>
        <name>Zn(2+)</name>
        <dbReference type="ChEBI" id="CHEBI:29105"/>
        <label>2</label>
    </ligand>
</feature>
<keyword evidence="10 13" id="KW-0539">Nucleus</keyword>
<feature type="domain" description="PHD-type" evidence="15">
    <location>
        <begin position="309"/>
        <end position="358"/>
    </location>
</feature>
<evidence type="ECO:0000256" key="6">
    <source>
        <dbReference type="ARBA" id="ARBA00022833"/>
    </source>
</evidence>
<comment type="similarity">
    <text evidence="2 13">Belongs to the ING family.</text>
</comment>
<evidence type="ECO:0000256" key="5">
    <source>
        <dbReference type="ARBA" id="ARBA00022771"/>
    </source>
</evidence>
<feature type="binding site" evidence="11">
    <location>
        <position position="314"/>
    </location>
    <ligand>
        <name>Zn(2+)</name>
        <dbReference type="ChEBI" id="CHEBI:29105"/>
        <label>1</label>
    </ligand>
</feature>
<feature type="binding site" evidence="11">
    <location>
        <position position="336"/>
    </location>
    <ligand>
        <name>Zn(2+)</name>
        <dbReference type="ChEBI" id="CHEBI:29105"/>
        <label>1</label>
    </ligand>
</feature>
<dbReference type="AlphaFoldDB" id="A0A914VJ61"/>
<dbReference type="Gene3D" id="6.10.140.1740">
    <property type="match status" value="1"/>
</dbReference>
<dbReference type="Gene3D" id="3.30.40.10">
    <property type="entry name" value="Zinc/RING finger domain, C3HC4 (zinc finger)"/>
    <property type="match status" value="1"/>
</dbReference>
<feature type="compositionally biased region" description="Acidic residues" evidence="14">
    <location>
        <begin position="289"/>
        <end position="302"/>
    </location>
</feature>
<keyword evidence="9" id="KW-0804">Transcription</keyword>
<keyword evidence="16" id="KW-1185">Reference proteome</keyword>
<feature type="binding site" evidence="11">
    <location>
        <position position="330"/>
    </location>
    <ligand>
        <name>Zn(2+)</name>
        <dbReference type="ChEBI" id="CHEBI:29105"/>
        <label>2</label>
    </ligand>
</feature>
<dbReference type="InterPro" id="IPR024610">
    <property type="entry name" value="ING_N_histone-binding"/>
</dbReference>
<dbReference type="WBParaSite" id="PSAMB.scaffold20size117828.g298.t1">
    <property type="protein sequence ID" value="PSAMB.scaffold20size117828.g298.t1"/>
    <property type="gene ID" value="PSAMB.scaffold20size117828.g298"/>
</dbReference>
<dbReference type="Proteomes" id="UP000887566">
    <property type="component" value="Unplaced"/>
</dbReference>
<dbReference type="SMART" id="SM00249">
    <property type="entry name" value="PHD"/>
    <property type="match status" value="1"/>
</dbReference>
<feature type="binding site" evidence="11">
    <location>
        <position position="325"/>
    </location>
    <ligand>
        <name>Zn(2+)</name>
        <dbReference type="ChEBI" id="CHEBI:29105"/>
        <label>2</label>
    </ligand>
</feature>
<dbReference type="InterPro" id="IPR028651">
    <property type="entry name" value="ING_fam"/>
</dbReference>
<feature type="binding site" evidence="11">
    <location>
        <position position="352"/>
    </location>
    <ligand>
        <name>Zn(2+)</name>
        <dbReference type="ChEBI" id="CHEBI:29105"/>
        <label>2</label>
    </ligand>
</feature>
<comment type="function">
    <text evidence="13">Component of an histone acetyltransferase complex.</text>
</comment>
<dbReference type="PROSITE" id="PS50016">
    <property type="entry name" value="ZF_PHD_2"/>
    <property type="match status" value="1"/>
</dbReference>
<protein>
    <recommendedName>
        <fullName evidence="13">Inhibitor of growth protein</fullName>
    </recommendedName>
</protein>
<keyword evidence="6 11" id="KW-0862">Zinc</keyword>
<dbReference type="InterPro" id="IPR011011">
    <property type="entry name" value="Znf_FYVE_PHD"/>
</dbReference>
<evidence type="ECO:0000256" key="3">
    <source>
        <dbReference type="ARBA" id="ARBA00022604"/>
    </source>
</evidence>
<keyword evidence="3" id="KW-0341">Growth regulation</keyword>
<evidence type="ECO:0000256" key="10">
    <source>
        <dbReference type="ARBA" id="ARBA00023242"/>
    </source>
</evidence>
<feature type="region of interest" description="Disordered" evidence="14">
    <location>
        <begin position="271"/>
        <end position="302"/>
    </location>
</feature>
<dbReference type="PANTHER" id="PTHR10333:SF103">
    <property type="entry name" value="INHIBITOR OF GROWTH PROTEIN 3"/>
    <property type="match status" value="1"/>
</dbReference>
<keyword evidence="7 13" id="KW-0156">Chromatin regulator</keyword>
<dbReference type="InterPro" id="IPR019786">
    <property type="entry name" value="Zinc_finger_PHD-type_CS"/>
</dbReference>
<comment type="domain">
    <text evidence="13">The PHD-type zinc finger mediates the binding to H3K4me3.</text>
</comment>
<proteinExistence type="inferred from homology"/>
<keyword evidence="4 11" id="KW-0479">Metal-binding</keyword>
<dbReference type="SUPFAM" id="SSF57903">
    <property type="entry name" value="FYVE/PHD zinc finger"/>
    <property type="match status" value="1"/>
</dbReference>
<accession>A0A914VJ61</accession>
<feature type="binding site" evidence="11">
    <location>
        <position position="312"/>
    </location>
    <ligand>
        <name>Zn(2+)</name>
        <dbReference type="ChEBI" id="CHEBI:29105"/>
        <label>1</label>
    </ligand>
</feature>
<dbReference type="InterPro" id="IPR013083">
    <property type="entry name" value="Znf_RING/FYVE/PHD"/>
</dbReference>
<evidence type="ECO:0000313" key="17">
    <source>
        <dbReference type="WBParaSite" id="PSAMB.scaffold20size117828.g298.t1"/>
    </source>
</evidence>
<dbReference type="GO" id="GO:0005634">
    <property type="term" value="C:nucleus"/>
    <property type="evidence" value="ECO:0007669"/>
    <property type="project" value="UniProtKB-SubCell"/>
</dbReference>
<feature type="region of interest" description="Disordered" evidence="14">
    <location>
        <begin position="150"/>
        <end position="188"/>
    </location>
</feature>
<sequence>MLYLEDFLEMIEQLPSELRDRSTEMRMLDLQVQRGIDQNNKVIADFFQQAPSLSQEQRDQWYMKIKEDFQKIRDQAEEKVSIADAMYSLVEKYHNRLTREVMHFKYELEADSPGITETIERKLQDAERANIATRRERKRKAKILEALQEARASAEMGQRASTSSSSSWNGQPAHNDPTLPPPPLKLPNIKRAQTFPKQLVDSRSASTASSANLAQKAAMSANGSSFDPLKASQVSPLALPSGASMPAFTGSESRHGRPRKLTSRVQEMLKDTMHRHERTSRPPTFSTGDSDEEEGSDDGDELEHEDAKRTWCICNQKSFGDMVACDSKDCPFEWFHYHCVGIKEPPKGKWFCPHCTEAKLRKNIPVV</sequence>
<comment type="subcellular location">
    <subcellularLocation>
        <location evidence="1 13">Nucleus</location>
    </subcellularLocation>
</comment>
<organism evidence="16 17">
    <name type="scientific">Plectus sambesii</name>
    <dbReference type="NCBI Taxonomy" id="2011161"/>
    <lineage>
        <taxon>Eukaryota</taxon>
        <taxon>Metazoa</taxon>
        <taxon>Ecdysozoa</taxon>
        <taxon>Nematoda</taxon>
        <taxon>Chromadorea</taxon>
        <taxon>Plectida</taxon>
        <taxon>Plectina</taxon>
        <taxon>Plectoidea</taxon>
        <taxon>Plectidae</taxon>
        <taxon>Plectus</taxon>
    </lineage>
</organism>
<feature type="region of interest" description="Disordered" evidence="14">
    <location>
        <begin position="242"/>
        <end position="261"/>
    </location>
</feature>
<evidence type="ECO:0000256" key="9">
    <source>
        <dbReference type="ARBA" id="ARBA00023163"/>
    </source>
</evidence>
<dbReference type="Pfam" id="PF12998">
    <property type="entry name" value="ING"/>
    <property type="match status" value="1"/>
</dbReference>
<comment type="subunit">
    <text evidence="13">Component of an histone acetyltransferase complex. Interacts with H3K4me3 and to a lesser extent with H3K4me2.</text>
</comment>
<evidence type="ECO:0000313" key="16">
    <source>
        <dbReference type="Proteomes" id="UP000887566"/>
    </source>
</evidence>
<evidence type="ECO:0000256" key="12">
    <source>
        <dbReference type="PROSITE-ProRule" id="PRU00146"/>
    </source>
</evidence>
<dbReference type="GO" id="GO:0006325">
    <property type="term" value="P:chromatin organization"/>
    <property type="evidence" value="ECO:0007669"/>
    <property type="project" value="UniProtKB-KW"/>
</dbReference>